<dbReference type="SMART" id="SM00530">
    <property type="entry name" value="HTH_XRE"/>
    <property type="match status" value="1"/>
</dbReference>
<accession>A0A498CMI0</accession>
<comment type="caution">
    <text evidence="3">The sequence shown here is derived from an EMBL/GenBank/DDBJ whole genome shotgun (WGS) entry which is preliminary data.</text>
</comment>
<dbReference type="EMBL" id="RCHT01000007">
    <property type="protein sequence ID" value="RLL12117.1"/>
    <property type="molecule type" value="Genomic_DNA"/>
</dbReference>
<keyword evidence="1" id="KW-0238">DNA-binding</keyword>
<evidence type="ECO:0000259" key="2">
    <source>
        <dbReference type="PROSITE" id="PS50943"/>
    </source>
</evidence>
<dbReference type="InterPro" id="IPR001387">
    <property type="entry name" value="Cro/C1-type_HTH"/>
</dbReference>
<reference evidence="3 4" key="1">
    <citation type="submission" date="2018-10" db="EMBL/GenBank/DDBJ databases">
        <title>Anaerotruncus faecis sp. nov., isolated from human feces.</title>
        <authorList>
            <person name="Wang Y.-J."/>
        </authorList>
    </citation>
    <scope>NUCLEOTIDE SEQUENCE [LARGE SCALE GENOMIC DNA]</scope>
    <source>
        <strain evidence="3 4">22A2-44</strain>
    </source>
</reference>
<dbReference type="GO" id="GO:0005829">
    <property type="term" value="C:cytosol"/>
    <property type="evidence" value="ECO:0007669"/>
    <property type="project" value="TreeGrafter"/>
</dbReference>
<protein>
    <submittedName>
        <fullName evidence="3">XRE family transcriptional regulator</fullName>
    </submittedName>
</protein>
<evidence type="ECO:0000256" key="1">
    <source>
        <dbReference type="ARBA" id="ARBA00023125"/>
    </source>
</evidence>
<keyword evidence="4" id="KW-1185">Reference proteome</keyword>
<dbReference type="GO" id="GO:0003700">
    <property type="term" value="F:DNA-binding transcription factor activity"/>
    <property type="evidence" value="ECO:0007669"/>
    <property type="project" value="TreeGrafter"/>
</dbReference>
<name>A0A498CMI0_9FIRM</name>
<dbReference type="AlphaFoldDB" id="A0A498CMI0"/>
<dbReference type="PANTHER" id="PTHR46797">
    <property type="entry name" value="HTH-TYPE TRANSCRIPTIONAL REGULATOR"/>
    <property type="match status" value="1"/>
</dbReference>
<dbReference type="InterPro" id="IPR010982">
    <property type="entry name" value="Lambda_DNA-bd_dom_sf"/>
</dbReference>
<dbReference type="RefSeq" id="WP_121586603.1">
    <property type="nucleotide sequence ID" value="NZ_RCHT01000007.1"/>
</dbReference>
<gene>
    <name evidence="3" type="ORF">D4A47_06210</name>
</gene>
<dbReference type="Gene3D" id="1.10.260.40">
    <property type="entry name" value="lambda repressor-like DNA-binding domains"/>
    <property type="match status" value="1"/>
</dbReference>
<proteinExistence type="predicted"/>
<dbReference type="Pfam" id="PF01381">
    <property type="entry name" value="HTH_3"/>
    <property type="match status" value="1"/>
</dbReference>
<evidence type="ECO:0000313" key="3">
    <source>
        <dbReference type="EMBL" id="RLL12117.1"/>
    </source>
</evidence>
<feature type="domain" description="HTH cro/C1-type" evidence="2">
    <location>
        <begin position="10"/>
        <end position="64"/>
    </location>
</feature>
<dbReference type="SUPFAM" id="SSF47413">
    <property type="entry name" value="lambda repressor-like DNA-binding domains"/>
    <property type="match status" value="1"/>
</dbReference>
<dbReference type="InterPro" id="IPR050807">
    <property type="entry name" value="TransReg_Diox_bact_type"/>
</dbReference>
<evidence type="ECO:0000313" key="4">
    <source>
        <dbReference type="Proteomes" id="UP000276301"/>
    </source>
</evidence>
<dbReference type="Proteomes" id="UP000276301">
    <property type="component" value="Unassembled WGS sequence"/>
</dbReference>
<sequence length="126" mass="13987">MTVKDLGQKIKARRLLSGLNQEVFAENVGISLRLLSKLECGFGNPTFVTIDCIAAAFGLQIEDLVQPDETIELIPKCDLTRLQPMLDRLPPPLQCLFMDCTEGALVRLLESSRNSDSDHTEEISQV</sequence>
<dbReference type="PANTHER" id="PTHR46797:SF1">
    <property type="entry name" value="METHYLPHOSPHONATE SYNTHASE"/>
    <property type="match status" value="1"/>
</dbReference>
<organism evidence="3 4">
    <name type="scientific">Anaerotruncus massiliensis</name>
    <name type="common">ex Liu et al. 2021</name>
    <dbReference type="NCBI Taxonomy" id="2321404"/>
    <lineage>
        <taxon>Bacteria</taxon>
        <taxon>Bacillati</taxon>
        <taxon>Bacillota</taxon>
        <taxon>Clostridia</taxon>
        <taxon>Eubacteriales</taxon>
        <taxon>Oscillospiraceae</taxon>
        <taxon>Anaerotruncus</taxon>
    </lineage>
</organism>
<dbReference type="GO" id="GO:0003677">
    <property type="term" value="F:DNA binding"/>
    <property type="evidence" value="ECO:0007669"/>
    <property type="project" value="UniProtKB-KW"/>
</dbReference>
<dbReference type="CDD" id="cd00093">
    <property type="entry name" value="HTH_XRE"/>
    <property type="match status" value="1"/>
</dbReference>
<dbReference type="PROSITE" id="PS50943">
    <property type="entry name" value="HTH_CROC1"/>
    <property type="match status" value="1"/>
</dbReference>